<dbReference type="Proteomes" id="UP000887116">
    <property type="component" value="Unassembled WGS sequence"/>
</dbReference>
<dbReference type="AlphaFoldDB" id="A0A8X6K995"/>
<evidence type="ECO:0000313" key="2">
    <source>
        <dbReference type="Proteomes" id="UP000887116"/>
    </source>
</evidence>
<reference evidence="1" key="1">
    <citation type="submission" date="2020-07" db="EMBL/GenBank/DDBJ databases">
        <title>Multicomponent nature underlies the extraordinary mechanical properties of spider dragline silk.</title>
        <authorList>
            <person name="Kono N."/>
            <person name="Nakamura H."/>
            <person name="Mori M."/>
            <person name="Yoshida Y."/>
            <person name="Ohtoshi R."/>
            <person name="Malay A.D."/>
            <person name="Moran D.A.P."/>
            <person name="Tomita M."/>
            <person name="Numata K."/>
            <person name="Arakawa K."/>
        </authorList>
    </citation>
    <scope>NUCLEOTIDE SEQUENCE</scope>
</reference>
<gene>
    <name evidence="1" type="ORF">TNCT_397501</name>
</gene>
<accession>A0A8X6K995</accession>
<evidence type="ECO:0000313" key="1">
    <source>
        <dbReference type="EMBL" id="GFQ64953.1"/>
    </source>
</evidence>
<comment type="caution">
    <text evidence="1">The sequence shown here is derived from an EMBL/GenBank/DDBJ whole genome shotgun (WGS) entry which is preliminary data.</text>
</comment>
<proteinExistence type="predicted"/>
<dbReference type="EMBL" id="BMAO01010117">
    <property type="protein sequence ID" value="GFQ64953.1"/>
    <property type="molecule type" value="Genomic_DNA"/>
</dbReference>
<keyword evidence="2" id="KW-1185">Reference proteome</keyword>
<protein>
    <submittedName>
        <fullName evidence="1">Uncharacterized protein</fullName>
    </submittedName>
</protein>
<organism evidence="1 2">
    <name type="scientific">Trichonephila clavata</name>
    <name type="common">Joro spider</name>
    <name type="synonym">Nephila clavata</name>
    <dbReference type="NCBI Taxonomy" id="2740835"/>
    <lineage>
        <taxon>Eukaryota</taxon>
        <taxon>Metazoa</taxon>
        <taxon>Ecdysozoa</taxon>
        <taxon>Arthropoda</taxon>
        <taxon>Chelicerata</taxon>
        <taxon>Arachnida</taxon>
        <taxon>Araneae</taxon>
        <taxon>Araneomorphae</taxon>
        <taxon>Entelegynae</taxon>
        <taxon>Araneoidea</taxon>
        <taxon>Nephilidae</taxon>
        <taxon>Trichonephila</taxon>
    </lineage>
</organism>
<name>A0A8X6K995_TRICU</name>
<sequence>MSHWWHLSNNIADKQLNRSIPGNGCWKLPEPLTCQLFDHCGIAIEMAVQRHESLTVDVLELRLPCGPLSISTARRYRTNSTHNFSSRILRNIDTLTNFW</sequence>